<evidence type="ECO:0000256" key="3">
    <source>
        <dbReference type="ARBA" id="ARBA00012438"/>
    </source>
</evidence>
<dbReference type="AlphaFoldDB" id="A0A1X9N963"/>
<dbReference type="GO" id="GO:0005524">
    <property type="term" value="F:ATP binding"/>
    <property type="evidence" value="ECO:0007669"/>
    <property type="project" value="UniProtKB-KW"/>
</dbReference>
<organism evidence="12 13">
    <name type="scientific">Oceanicoccus sagamiensis</name>
    <dbReference type="NCBI Taxonomy" id="716816"/>
    <lineage>
        <taxon>Bacteria</taxon>
        <taxon>Pseudomonadati</taxon>
        <taxon>Pseudomonadota</taxon>
        <taxon>Gammaproteobacteria</taxon>
        <taxon>Cellvibrionales</taxon>
        <taxon>Spongiibacteraceae</taxon>
        <taxon>Oceanicoccus</taxon>
    </lineage>
</organism>
<dbReference type="PANTHER" id="PTHR45436">
    <property type="entry name" value="SENSOR HISTIDINE KINASE YKOH"/>
    <property type="match status" value="1"/>
</dbReference>
<evidence type="ECO:0000256" key="2">
    <source>
        <dbReference type="ARBA" id="ARBA00004370"/>
    </source>
</evidence>
<evidence type="ECO:0000313" key="13">
    <source>
        <dbReference type="Proteomes" id="UP000193450"/>
    </source>
</evidence>
<keyword evidence="13" id="KW-1185">Reference proteome</keyword>
<dbReference type="SUPFAM" id="SSF47384">
    <property type="entry name" value="Homodimeric domain of signal transducing histidine kinase"/>
    <property type="match status" value="1"/>
</dbReference>
<dbReference type="InterPro" id="IPR004358">
    <property type="entry name" value="Sig_transdc_His_kin-like_C"/>
</dbReference>
<keyword evidence="9 10" id="KW-0472">Membrane</keyword>
<feature type="domain" description="Histidine kinase" evidence="11">
    <location>
        <begin position="218"/>
        <end position="423"/>
    </location>
</feature>
<protein>
    <recommendedName>
        <fullName evidence="3">histidine kinase</fullName>
        <ecNumber evidence="3">2.7.13.3</ecNumber>
    </recommendedName>
</protein>
<keyword evidence="8 10" id="KW-1133">Transmembrane helix</keyword>
<sequence>MPTPSLQLTASIANLRRLAIIRLILIFALLTALIYIYLGPAPPLLDTAHLSILAFMSLVNMLTYWRLQQPWPVTDIEYFFQLLVDMGSFTLLLYFSGGASNPFVSYYLVPLTISAAVLPWRFTWVVAGLSLSAYTLLLFFYKPLPFLQPAMDHSQHGNALNAHIVGMWITFALSTGLITYFVVKMANALRQQDISQAANRENDLRDEQILAVATLAAGTAHELGTPLATMTVLVEELQQDYQQQKDLGQDLSLLNTQLTSCKRILQGLVSTAEAHNHGRRQSVVLADYISQLLNHWQVLRPDAHYQFSATKACYQLTLEVDTTLDQAINNLLNNAADAKPDNIEVTVDGNNHELTVMIRDHGEGIDPDVAEQLGKPFISTKGKGLGLGLFLSHATINRYNGSITLHNHPEGGTLATIKLPVNPLQSR</sequence>
<dbReference type="Proteomes" id="UP000193450">
    <property type="component" value="Chromosome"/>
</dbReference>
<evidence type="ECO:0000259" key="11">
    <source>
        <dbReference type="PROSITE" id="PS50109"/>
    </source>
</evidence>
<dbReference type="PRINTS" id="PR00344">
    <property type="entry name" value="BCTRLSENSOR"/>
</dbReference>
<dbReference type="InterPro" id="IPR005467">
    <property type="entry name" value="His_kinase_dom"/>
</dbReference>
<dbReference type="GO" id="GO:0005886">
    <property type="term" value="C:plasma membrane"/>
    <property type="evidence" value="ECO:0007669"/>
    <property type="project" value="TreeGrafter"/>
</dbReference>
<keyword evidence="7" id="KW-0418">Kinase</keyword>
<evidence type="ECO:0000256" key="5">
    <source>
        <dbReference type="ARBA" id="ARBA00022679"/>
    </source>
</evidence>
<evidence type="ECO:0000256" key="6">
    <source>
        <dbReference type="ARBA" id="ARBA00022692"/>
    </source>
</evidence>
<name>A0A1X9N963_9GAMM</name>
<keyword evidence="12" id="KW-0067">ATP-binding</keyword>
<dbReference type="InterPro" id="IPR036097">
    <property type="entry name" value="HisK_dim/P_sf"/>
</dbReference>
<dbReference type="InterPro" id="IPR003661">
    <property type="entry name" value="HisK_dim/P_dom"/>
</dbReference>
<dbReference type="KEGG" id="osg:BST96_11090"/>
<evidence type="ECO:0000256" key="1">
    <source>
        <dbReference type="ARBA" id="ARBA00000085"/>
    </source>
</evidence>
<dbReference type="SUPFAM" id="SSF55874">
    <property type="entry name" value="ATPase domain of HSP90 chaperone/DNA topoisomerase II/histidine kinase"/>
    <property type="match status" value="1"/>
</dbReference>
<proteinExistence type="predicted"/>
<keyword evidence="6 10" id="KW-0812">Transmembrane</keyword>
<dbReference type="OrthoDB" id="9785252at2"/>
<dbReference type="CDD" id="cd00082">
    <property type="entry name" value="HisKA"/>
    <property type="match status" value="1"/>
</dbReference>
<dbReference type="InterPro" id="IPR003594">
    <property type="entry name" value="HATPase_dom"/>
</dbReference>
<evidence type="ECO:0000256" key="7">
    <source>
        <dbReference type="ARBA" id="ARBA00022777"/>
    </source>
</evidence>
<dbReference type="EMBL" id="CP019343">
    <property type="protein sequence ID" value="ARN74618.1"/>
    <property type="molecule type" value="Genomic_DNA"/>
</dbReference>
<dbReference type="RefSeq" id="WP_085758768.1">
    <property type="nucleotide sequence ID" value="NZ_CP019343.1"/>
</dbReference>
<accession>A0A1X9N963</accession>
<feature type="transmembrane region" description="Helical" evidence="10">
    <location>
        <begin position="125"/>
        <end position="144"/>
    </location>
</feature>
<dbReference type="STRING" id="716816.BST96_11090"/>
<comment type="catalytic activity">
    <reaction evidence="1">
        <text>ATP + protein L-histidine = ADP + protein N-phospho-L-histidine.</text>
        <dbReference type="EC" id="2.7.13.3"/>
    </reaction>
</comment>
<dbReference type="SMART" id="SM00387">
    <property type="entry name" value="HATPase_c"/>
    <property type="match status" value="1"/>
</dbReference>
<evidence type="ECO:0000256" key="10">
    <source>
        <dbReference type="SAM" id="Phobius"/>
    </source>
</evidence>
<keyword evidence="5" id="KW-0808">Transferase</keyword>
<evidence type="ECO:0000256" key="8">
    <source>
        <dbReference type="ARBA" id="ARBA00022989"/>
    </source>
</evidence>
<reference evidence="12 13" key="1">
    <citation type="submission" date="2016-11" db="EMBL/GenBank/DDBJ databases">
        <title>Trade-off between light-utilization and light-protection in marine flavobacteria.</title>
        <authorList>
            <person name="Kumagai Y."/>
        </authorList>
    </citation>
    <scope>NUCLEOTIDE SEQUENCE [LARGE SCALE GENOMIC DNA]</scope>
    <source>
        <strain evidence="12 13">NBRC 107125</strain>
    </source>
</reference>
<evidence type="ECO:0000256" key="4">
    <source>
        <dbReference type="ARBA" id="ARBA00022553"/>
    </source>
</evidence>
<dbReference type="InterPro" id="IPR050428">
    <property type="entry name" value="TCS_sensor_his_kinase"/>
</dbReference>
<comment type="subcellular location">
    <subcellularLocation>
        <location evidence="2">Membrane</location>
    </subcellularLocation>
</comment>
<evidence type="ECO:0000256" key="9">
    <source>
        <dbReference type="ARBA" id="ARBA00023136"/>
    </source>
</evidence>
<feature type="transmembrane region" description="Helical" evidence="10">
    <location>
        <begin position="20"/>
        <end position="38"/>
    </location>
</feature>
<dbReference type="PROSITE" id="PS50109">
    <property type="entry name" value="HIS_KIN"/>
    <property type="match status" value="1"/>
</dbReference>
<dbReference type="Gene3D" id="3.30.565.10">
    <property type="entry name" value="Histidine kinase-like ATPase, C-terminal domain"/>
    <property type="match status" value="1"/>
</dbReference>
<feature type="transmembrane region" description="Helical" evidence="10">
    <location>
        <begin position="164"/>
        <end position="183"/>
    </location>
</feature>
<evidence type="ECO:0000313" key="12">
    <source>
        <dbReference type="EMBL" id="ARN74618.1"/>
    </source>
</evidence>
<keyword evidence="4" id="KW-0597">Phosphoprotein</keyword>
<dbReference type="GO" id="GO:0000155">
    <property type="term" value="F:phosphorelay sensor kinase activity"/>
    <property type="evidence" value="ECO:0007669"/>
    <property type="project" value="InterPro"/>
</dbReference>
<dbReference type="Pfam" id="PF25323">
    <property type="entry name" value="6TM_PilS"/>
    <property type="match status" value="1"/>
</dbReference>
<dbReference type="InterPro" id="IPR036890">
    <property type="entry name" value="HATPase_C_sf"/>
</dbReference>
<dbReference type="Pfam" id="PF02518">
    <property type="entry name" value="HATPase_c"/>
    <property type="match status" value="1"/>
</dbReference>
<dbReference type="EC" id="2.7.13.3" evidence="3"/>
<keyword evidence="12" id="KW-0547">Nucleotide-binding</keyword>
<dbReference type="PANTHER" id="PTHR45436:SF1">
    <property type="entry name" value="SENSOR PROTEIN QSEC"/>
    <property type="match status" value="1"/>
</dbReference>
<gene>
    <name evidence="12" type="ORF">BST96_11090</name>
</gene>
<dbReference type="Gene3D" id="1.10.287.130">
    <property type="match status" value="1"/>
</dbReference>